<evidence type="ECO:0000256" key="3">
    <source>
        <dbReference type="ARBA" id="ARBA00004933"/>
    </source>
</evidence>
<keyword evidence="8 9" id="KW-0408">Iron</keyword>
<name>A0A225MG47_9BURK</name>
<evidence type="ECO:0000256" key="7">
    <source>
        <dbReference type="ARBA" id="ARBA00022982"/>
    </source>
</evidence>
<evidence type="ECO:0000256" key="6">
    <source>
        <dbReference type="ARBA" id="ARBA00022723"/>
    </source>
</evidence>
<comment type="cofactor">
    <cofactor evidence="1 9">
        <name>Fe(3+)</name>
        <dbReference type="ChEBI" id="CHEBI:29034"/>
    </cofactor>
</comment>
<comment type="caution">
    <text evidence="11">The sequence shown here is derived from an EMBL/GenBank/DDBJ whole genome shotgun (WGS) entry which is preliminary data.</text>
</comment>
<evidence type="ECO:0000256" key="5">
    <source>
        <dbReference type="ARBA" id="ARBA00022448"/>
    </source>
</evidence>
<dbReference type="PANTHER" id="PTHR47627:SF1">
    <property type="entry name" value="RUBREDOXIN-1-RELATED"/>
    <property type="match status" value="1"/>
</dbReference>
<dbReference type="OrthoDB" id="9800607at2"/>
<dbReference type="FunFam" id="2.20.28.10:FF:000001">
    <property type="entry name" value="Rubredoxin"/>
    <property type="match status" value="1"/>
</dbReference>
<reference evidence="12" key="1">
    <citation type="submission" date="2017-06" db="EMBL/GenBank/DDBJ databases">
        <title>Herbaspirillum phytohormonus sp. nov., isolated from the root nodule of Robinia pseudoacacia in lead-zinc mine.</title>
        <authorList>
            <person name="Fan M."/>
            <person name="Lin Y."/>
        </authorList>
    </citation>
    <scope>NUCLEOTIDE SEQUENCE [LARGE SCALE GENOMIC DNA]</scope>
    <source>
        <strain evidence="12">SC-089</strain>
    </source>
</reference>
<accession>A0A225MG47</accession>
<dbReference type="Gene3D" id="2.20.28.10">
    <property type="match status" value="1"/>
</dbReference>
<sequence length="77" mass="8271">MTIDPERGSAAVNAAPPAAADTSFKVWQCILCGFIYEEAAGLPDEGIPPGTRWADVPEDWVCPECSAVKADFEMIEI</sequence>
<comment type="similarity">
    <text evidence="4 9">Belongs to the rubredoxin family.</text>
</comment>
<dbReference type="GO" id="GO:0009055">
    <property type="term" value="F:electron transfer activity"/>
    <property type="evidence" value="ECO:0007669"/>
    <property type="project" value="TreeGrafter"/>
</dbReference>
<dbReference type="CDD" id="cd00730">
    <property type="entry name" value="rubredoxin"/>
    <property type="match status" value="1"/>
</dbReference>
<dbReference type="GO" id="GO:0043448">
    <property type="term" value="P:alkane catabolic process"/>
    <property type="evidence" value="ECO:0007669"/>
    <property type="project" value="TreeGrafter"/>
</dbReference>
<gene>
    <name evidence="11" type="ORF">CEY11_11650</name>
</gene>
<dbReference type="InterPro" id="IPR050526">
    <property type="entry name" value="Rubredoxin_ET"/>
</dbReference>
<organism evidence="11 12">
    <name type="scientific">Candidimonas nitroreducens</name>
    <dbReference type="NCBI Taxonomy" id="683354"/>
    <lineage>
        <taxon>Bacteria</taxon>
        <taxon>Pseudomonadati</taxon>
        <taxon>Pseudomonadota</taxon>
        <taxon>Betaproteobacteria</taxon>
        <taxon>Burkholderiales</taxon>
        <taxon>Alcaligenaceae</taxon>
        <taxon>Candidimonas</taxon>
    </lineage>
</organism>
<dbReference type="PROSITE" id="PS50903">
    <property type="entry name" value="RUBREDOXIN_LIKE"/>
    <property type="match status" value="1"/>
</dbReference>
<protein>
    <recommendedName>
        <fullName evidence="9">Rubredoxin</fullName>
    </recommendedName>
</protein>
<evidence type="ECO:0000256" key="9">
    <source>
        <dbReference type="RuleBase" id="RU003820"/>
    </source>
</evidence>
<evidence type="ECO:0000256" key="1">
    <source>
        <dbReference type="ARBA" id="ARBA00001965"/>
    </source>
</evidence>
<evidence type="ECO:0000259" key="10">
    <source>
        <dbReference type="PROSITE" id="PS50903"/>
    </source>
</evidence>
<evidence type="ECO:0000256" key="2">
    <source>
        <dbReference type="ARBA" id="ARBA00002792"/>
    </source>
</evidence>
<comment type="function">
    <text evidence="2">Involved in the hydrocarbon hydroxylating system, which transfers electrons from NADH to rubredoxin reductase and then through rubredoxin to alkane 1 monooxygenase.</text>
</comment>
<dbReference type="InterPro" id="IPR024934">
    <property type="entry name" value="Rubredoxin-like_dom"/>
</dbReference>
<comment type="pathway">
    <text evidence="3">Hydrocarbon metabolism; alkane degradation.</text>
</comment>
<dbReference type="PRINTS" id="PR00163">
    <property type="entry name" value="RUBREDOXIN"/>
</dbReference>
<dbReference type="SUPFAM" id="SSF57802">
    <property type="entry name" value="Rubredoxin-like"/>
    <property type="match status" value="1"/>
</dbReference>
<keyword evidence="7 9" id="KW-0249">Electron transport</keyword>
<dbReference type="GO" id="GO:0005506">
    <property type="term" value="F:iron ion binding"/>
    <property type="evidence" value="ECO:0007669"/>
    <property type="project" value="UniProtKB-UniRule"/>
</dbReference>
<keyword evidence="12" id="KW-1185">Reference proteome</keyword>
<dbReference type="PANTHER" id="PTHR47627">
    <property type="entry name" value="RUBREDOXIN"/>
    <property type="match status" value="1"/>
</dbReference>
<evidence type="ECO:0000256" key="8">
    <source>
        <dbReference type="ARBA" id="ARBA00023004"/>
    </source>
</evidence>
<dbReference type="InterPro" id="IPR024935">
    <property type="entry name" value="Rubredoxin_dom"/>
</dbReference>
<dbReference type="AlphaFoldDB" id="A0A225MG47"/>
<keyword evidence="5" id="KW-0813">Transport</keyword>
<evidence type="ECO:0000313" key="11">
    <source>
        <dbReference type="EMBL" id="OWT60297.1"/>
    </source>
</evidence>
<dbReference type="Pfam" id="PF00301">
    <property type="entry name" value="Rubredoxin"/>
    <property type="match status" value="1"/>
</dbReference>
<proteinExistence type="inferred from homology"/>
<evidence type="ECO:0000313" key="12">
    <source>
        <dbReference type="Proteomes" id="UP000214603"/>
    </source>
</evidence>
<evidence type="ECO:0000256" key="4">
    <source>
        <dbReference type="ARBA" id="ARBA00005337"/>
    </source>
</evidence>
<dbReference type="EMBL" id="NJIH01000006">
    <property type="protein sequence ID" value="OWT60297.1"/>
    <property type="molecule type" value="Genomic_DNA"/>
</dbReference>
<keyword evidence="6 9" id="KW-0479">Metal-binding</keyword>
<feature type="domain" description="Rubredoxin-like" evidence="10">
    <location>
        <begin position="24"/>
        <end position="75"/>
    </location>
</feature>
<dbReference type="Proteomes" id="UP000214603">
    <property type="component" value="Unassembled WGS sequence"/>
</dbReference>